<dbReference type="EMBL" id="QCYY01002315">
    <property type="protein sequence ID" value="ROT71303.1"/>
    <property type="molecule type" value="Genomic_DNA"/>
</dbReference>
<dbReference type="InterPro" id="IPR004114">
    <property type="entry name" value="THUMP_dom"/>
</dbReference>
<sequence length="271" mass="30927">MSDNKDNKEEEKEKSEETKKKEDSESEEDDLDIDAAIKADVSELQKDGDKKERRRRRFQQVECAAKNCIFISTTLENPLELSMKIMDSILETQKQRTKKLLRMIPVQKTCKAFQKDIEGALETLAKSYFEKESKTYCIVSKIRNNSLIKREDLTQSLISVLQGANSENAPDLKTPDVVVNVDVIKNVCCLSILPGYFTPYCKYNLVGIANKNKEQEKEQGENGTDKVKEPEPKVEDVAESEEVVNDETSKSNNQENNEKDTKPEDDEMKEA</sequence>
<dbReference type="SMART" id="SM00981">
    <property type="entry name" value="THUMP"/>
    <property type="match status" value="1"/>
</dbReference>
<dbReference type="STRING" id="6689.A0A423T4I7"/>
<comment type="caution">
    <text evidence="4">The sequence shown here is derived from an EMBL/GenBank/DDBJ whole genome shotgun (WGS) entry which is preliminary data.</text>
</comment>
<dbReference type="PROSITE" id="PS51165">
    <property type="entry name" value="THUMP"/>
    <property type="match status" value="1"/>
</dbReference>
<keyword evidence="5" id="KW-1185">Reference proteome</keyword>
<dbReference type="AlphaFoldDB" id="A0A423T4I7"/>
<reference evidence="4 5" key="2">
    <citation type="submission" date="2019-01" db="EMBL/GenBank/DDBJ databases">
        <title>The decoding of complex shrimp genome reveals the adaptation for benthos swimmer, frequently molting mechanism and breeding impact on genome.</title>
        <authorList>
            <person name="Sun Y."/>
            <person name="Gao Y."/>
            <person name="Yu Y."/>
        </authorList>
    </citation>
    <scope>NUCLEOTIDE SEQUENCE [LARGE SCALE GENOMIC DNA]</scope>
    <source>
        <tissue evidence="4">Muscle</tissue>
    </source>
</reference>
<protein>
    <submittedName>
        <fullName evidence="4">Putative THUMP domain-containing protein 1-like isoform X1</fullName>
    </submittedName>
</protein>
<reference evidence="4 5" key="1">
    <citation type="submission" date="2018-04" db="EMBL/GenBank/DDBJ databases">
        <authorList>
            <person name="Zhang X."/>
            <person name="Yuan J."/>
            <person name="Li F."/>
            <person name="Xiang J."/>
        </authorList>
    </citation>
    <scope>NUCLEOTIDE SEQUENCE [LARGE SCALE GENOMIC DNA]</scope>
    <source>
        <tissue evidence="4">Muscle</tissue>
    </source>
</reference>
<proteinExistence type="predicted"/>
<feature type="compositionally biased region" description="Basic and acidic residues" evidence="2">
    <location>
        <begin position="1"/>
        <end position="23"/>
    </location>
</feature>
<dbReference type="PANTHER" id="PTHR13452">
    <property type="entry name" value="THUMP DOMAIN CONTAINING PROTEIN 1-RELATED"/>
    <property type="match status" value="1"/>
</dbReference>
<dbReference type="InterPro" id="IPR040183">
    <property type="entry name" value="THUMPD1-like"/>
</dbReference>
<accession>A0A423T4I7</accession>
<organism evidence="4 5">
    <name type="scientific">Penaeus vannamei</name>
    <name type="common">Whiteleg shrimp</name>
    <name type="synonym">Litopenaeus vannamei</name>
    <dbReference type="NCBI Taxonomy" id="6689"/>
    <lineage>
        <taxon>Eukaryota</taxon>
        <taxon>Metazoa</taxon>
        <taxon>Ecdysozoa</taxon>
        <taxon>Arthropoda</taxon>
        <taxon>Crustacea</taxon>
        <taxon>Multicrustacea</taxon>
        <taxon>Malacostraca</taxon>
        <taxon>Eumalacostraca</taxon>
        <taxon>Eucarida</taxon>
        <taxon>Decapoda</taxon>
        <taxon>Dendrobranchiata</taxon>
        <taxon>Penaeoidea</taxon>
        <taxon>Penaeidae</taxon>
        <taxon>Penaeus</taxon>
    </lineage>
</organism>
<dbReference type="Proteomes" id="UP000283509">
    <property type="component" value="Unassembled WGS sequence"/>
</dbReference>
<gene>
    <name evidence="4" type="ORF">C7M84_010408</name>
</gene>
<keyword evidence="1" id="KW-0694">RNA-binding</keyword>
<evidence type="ECO:0000313" key="4">
    <source>
        <dbReference type="EMBL" id="ROT71303.1"/>
    </source>
</evidence>
<feature type="region of interest" description="Disordered" evidence="2">
    <location>
        <begin position="1"/>
        <end position="34"/>
    </location>
</feature>
<dbReference type="Gene3D" id="3.30.2300.10">
    <property type="entry name" value="THUMP superfamily"/>
    <property type="match status" value="1"/>
</dbReference>
<dbReference type="SUPFAM" id="SSF143437">
    <property type="entry name" value="THUMP domain-like"/>
    <property type="match status" value="1"/>
</dbReference>
<feature type="domain" description="THUMP" evidence="3">
    <location>
        <begin position="88"/>
        <end position="194"/>
    </location>
</feature>
<dbReference type="OrthoDB" id="367221at2759"/>
<evidence type="ECO:0000313" key="5">
    <source>
        <dbReference type="Proteomes" id="UP000283509"/>
    </source>
</evidence>
<feature type="compositionally biased region" description="Acidic residues" evidence="2">
    <location>
        <begin position="24"/>
        <end position="33"/>
    </location>
</feature>
<evidence type="ECO:0000259" key="3">
    <source>
        <dbReference type="PROSITE" id="PS51165"/>
    </source>
</evidence>
<dbReference type="GO" id="GO:0006400">
    <property type="term" value="P:tRNA modification"/>
    <property type="evidence" value="ECO:0007669"/>
    <property type="project" value="InterPro"/>
</dbReference>
<name>A0A423T4I7_PENVA</name>
<feature type="compositionally biased region" description="Basic and acidic residues" evidence="2">
    <location>
        <begin position="214"/>
        <end position="236"/>
    </location>
</feature>
<dbReference type="GO" id="GO:0003723">
    <property type="term" value="F:RNA binding"/>
    <property type="evidence" value="ECO:0007669"/>
    <property type="project" value="UniProtKB-UniRule"/>
</dbReference>
<feature type="region of interest" description="Disordered" evidence="2">
    <location>
        <begin position="214"/>
        <end position="271"/>
    </location>
</feature>
<evidence type="ECO:0000256" key="2">
    <source>
        <dbReference type="SAM" id="MobiDB-lite"/>
    </source>
</evidence>
<dbReference type="Pfam" id="PF02926">
    <property type="entry name" value="THUMP"/>
    <property type="match status" value="1"/>
</dbReference>
<dbReference type="CDD" id="cd11717">
    <property type="entry name" value="THUMP_THUMPD1_like"/>
    <property type="match status" value="1"/>
</dbReference>
<evidence type="ECO:0000256" key="1">
    <source>
        <dbReference type="PROSITE-ProRule" id="PRU00529"/>
    </source>
</evidence>
<dbReference type="PANTHER" id="PTHR13452:SF10">
    <property type="entry name" value="THUMP DOMAIN-CONTAINING PROTEIN 1"/>
    <property type="match status" value="1"/>
</dbReference>